<reference evidence="2" key="1">
    <citation type="submission" date="2021-03" db="EMBL/GenBank/DDBJ databases">
        <title>Revisited historic fungal species revealed as producer of novel bioactive compounds through whole genome sequencing and comparative genomics.</title>
        <authorList>
            <person name="Vignolle G.A."/>
            <person name="Hochenegger N."/>
            <person name="Mach R.L."/>
            <person name="Mach-Aigner A.R."/>
            <person name="Javad Rahimi M."/>
            <person name="Salim K.A."/>
            <person name="Chan C.M."/>
            <person name="Lim L.B.L."/>
            <person name="Cai F."/>
            <person name="Druzhinina I.S."/>
            <person name="U'Ren J.M."/>
            <person name="Derntl C."/>
        </authorList>
    </citation>
    <scope>NUCLEOTIDE SEQUENCE</scope>
    <source>
        <strain evidence="2">TUCIM 5799</strain>
    </source>
</reference>
<feature type="compositionally biased region" description="Basic and acidic residues" evidence="1">
    <location>
        <begin position="371"/>
        <end position="393"/>
    </location>
</feature>
<feature type="region of interest" description="Disordered" evidence="1">
    <location>
        <begin position="510"/>
        <end position="586"/>
    </location>
</feature>
<dbReference type="EMBL" id="JAFIMR010000068">
    <property type="protein sequence ID" value="KAI1850795.1"/>
    <property type="molecule type" value="Genomic_DNA"/>
</dbReference>
<keyword evidence="3" id="KW-1185">Reference proteome</keyword>
<dbReference type="Proteomes" id="UP000829685">
    <property type="component" value="Unassembled WGS sequence"/>
</dbReference>
<feature type="compositionally biased region" description="Basic and acidic residues" evidence="1">
    <location>
        <begin position="141"/>
        <end position="154"/>
    </location>
</feature>
<protein>
    <submittedName>
        <fullName evidence="2">Uncharacterized protein</fullName>
    </submittedName>
</protein>
<evidence type="ECO:0000313" key="3">
    <source>
        <dbReference type="Proteomes" id="UP000829685"/>
    </source>
</evidence>
<feature type="compositionally biased region" description="Basic and acidic residues" evidence="1">
    <location>
        <begin position="172"/>
        <end position="185"/>
    </location>
</feature>
<feature type="region of interest" description="Disordered" evidence="1">
    <location>
        <begin position="115"/>
        <end position="493"/>
    </location>
</feature>
<proteinExistence type="predicted"/>
<evidence type="ECO:0000256" key="1">
    <source>
        <dbReference type="SAM" id="MobiDB-lite"/>
    </source>
</evidence>
<feature type="compositionally biased region" description="Low complexity" evidence="1">
    <location>
        <begin position="115"/>
        <end position="126"/>
    </location>
</feature>
<feature type="compositionally biased region" description="Polar residues" evidence="1">
    <location>
        <begin position="18"/>
        <end position="49"/>
    </location>
</feature>
<feature type="compositionally biased region" description="Basic and acidic residues" evidence="1">
    <location>
        <begin position="283"/>
        <end position="299"/>
    </location>
</feature>
<feature type="compositionally biased region" description="Polar residues" evidence="1">
    <location>
        <begin position="569"/>
        <end position="578"/>
    </location>
</feature>
<feature type="compositionally biased region" description="Basic and acidic residues" evidence="1">
    <location>
        <begin position="440"/>
        <end position="451"/>
    </location>
</feature>
<accession>A0A9Q0AG07</accession>
<feature type="compositionally biased region" description="Low complexity" evidence="1">
    <location>
        <begin position="545"/>
        <end position="562"/>
    </location>
</feature>
<dbReference type="OrthoDB" id="5296at2759"/>
<comment type="caution">
    <text evidence="2">The sequence shown here is derived from an EMBL/GenBank/DDBJ whole genome shotgun (WGS) entry which is preliminary data.</text>
</comment>
<organism evidence="2 3">
    <name type="scientific">Neoarthrinium moseri</name>
    <dbReference type="NCBI Taxonomy" id="1658444"/>
    <lineage>
        <taxon>Eukaryota</taxon>
        <taxon>Fungi</taxon>
        <taxon>Dikarya</taxon>
        <taxon>Ascomycota</taxon>
        <taxon>Pezizomycotina</taxon>
        <taxon>Sordariomycetes</taxon>
        <taxon>Xylariomycetidae</taxon>
        <taxon>Amphisphaeriales</taxon>
        <taxon>Apiosporaceae</taxon>
        <taxon>Neoarthrinium</taxon>
    </lineage>
</organism>
<sequence>MVEGVDIQSFLQNGYWQNSRVKTPDSRFSPSYSHNNDISVPRSSHSTTYPPELRRHGFRPPAPTVEDEAESLAKEHGSVVSCPPEEEPKHPGDVDQYPILELLHEHNPERRFVLVPNSPVSPVSPSDQSQDEVSKPAKPTQESKELRPENKDTYEANTGRKYVLLSPDDDELGRKRDREDREKRPNRERRKSKLEDLPAIVTDLGHNNRDEPKRGDVRRAKSATGAEPGSEDYFSPRRSSQRLREESMLSPDVIKHSTKGRDRAYYDYSGSSTPNQGRARANQAEDKRQPKKADGKESRAYSSSPVDPKKSSNFDPPRNVRRTSKEGPPGREKDYYDKGRESSSKLSRKNSTSNSRSDRESLRPRSASFRGKRDSPPYEDSRYSSDEDTDRRGVSRRRGKSSVREERKGYLSTPVETKPLDRRSKPSTPLASPRASQGDFRTDLPPKDLSRSPRSATFPTSMDLPKTEPRQPAAAEDSPTRPLSRASTARSTLNSAASLALPVITATAASAAQDTGTPVDRRPAGVPPPPKGARAMPEPRGDSRSSVPTPVSSPPKQSWQPPKFDPSKDSTQLEQPVTSYRRYSESRNIGDASELADCPRMKPEAGHVDWLTLFKTNFSICPTCYQSAFGNSQFRNDFVPAPLRPLDRPFKCDFGTSLWCHIAWLLTQKYNKPDLRLFHGLVNVTASHQPCSGLQPAYRIWYTIKDPVTQRPVRNFNICHHCAKSIEVLLPNLSGAFVPMDSPAEPTKGTCSMHQHGFGGVRRRFVLFFDQLEATSDVALATSCAPDIRLLADRVREIAITDECYGSQPVANRRWHTMRSVPDFTVCEECFNEVIWPEIERDSSGIQADFYKNPQKIPVAACQLYSDRMRSVFHKAVENDDLDLFRSRIRRRQQKEREFHSKVRGLDVNALGKEWVEEEIERLKKEWSRYE</sequence>
<feature type="region of interest" description="Disordered" evidence="1">
    <location>
        <begin position="18"/>
        <end position="98"/>
    </location>
</feature>
<name>A0A9Q0AG07_9PEZI</name>
<feature type="compositionally biased region" description="Basic and acidic residues" evidence="1">
    <location>
        <begin position="323"/>
        <end position="343"/>
    </location>
</feature>
<feature type="compositionally biased region" description="Basic and acidic residues" evidence="1">
    <location>
        <begin position="206"/>
        <end position="219"/>
    </location>
</feature>
<evidence type="ECO:0000313" key="2">
    <source>
        <dbReference type="EMBL" id="KAI1850795.1"/>
    </source>
</evidence>
<gene>
    <name evidence="2" type="ORF">JX265_013358</name>
</gene>
<dbReference type="AlphaFoldDB" id="A0A9Q0AG07"/>
<feature type="compositionally biased region" description="Basic and acidic residues" evidence="1">
    <location>
        <begin position="242"/>
        <end position="265"/>
    </location>
</feature>